<feature type="domain" description="Aconitase A/isopropylmalate dehydratase small subunit swivel" evidence="11">
    <location>
        <begin position="5"/>
        <end position="124"/>
    </location>
</feature>
<keyword evidence="7 10" id="KW-0028">Amino-acid biosynthesis</keyword>
<evidence type="ECO:0000256" key="7">
    <source>
        <dbReference type="ARBA" id="ARBA00022605"/>
    </source>
</evidence>
<evidence type="ECO:0000313" key="12">
    <source>
        <dbReference type="EMBL" id="KWU48025.1"/>
    </source>
</evidence>
<evidence type="ECO:0000256" key="10">
    <source>
        <dbReference type="HAMAP-Rule" id="MF_01031"/>
    </source>
</evidence>
<comment type="catalytic activity">
    <reaction evidence="1 10">
        <text>(2R,3S)-3-isopropylmalate = (2S)-2-isopropylmalate</text>
        <dbReference type="Rhea" id="RHEA:32287"/>
        <dbReference type="ChEBI" id="CHEBI:1178"/>
        <dbReference type="ChEBI" id="CHEBI:35121"/>
        <dbReference type="EC" id="4.2.1.33"/>
    </reaction>
</comment>
<dbReference type="SUPFAM" id="SSF52016">
    <property type="entry name" value="LeuD/IlvD-like"/>
    <property type="match status" value="1"/>
</dbReference>
<evidence type="ECO:0000256" key="2">
    <source>
        <dbReference type="ARBA" id="ARBA00002695"/>
    </source>
</evidence>
<sequence>MSLQPFTLVTGKAAPMLAANIDTDVIMPKQFLKGIDRSGLDRGLFFDLRFLASGEPNPAFVLNQPAWQGASFMVVGPNFGCGSSREHAVWGLKQMGIRALIGSSFAGIFYDNCQRNGVLLITLEDAVLHKLGQTVSQPDQTQISINLQTQQIGLADGQVIPFQIDTLRKNALLLGLDAIGSTLQRSDEIQAFERRHLAANPWLS</sequence>
<comment type="pathway">
    <text evidence="3 10">Amino-acid biosynthesis; L-leucine biosynthesis; L-leucine from 3-methyl-2-oxobutanoate: step 2/4.</text>
</comment>
<comment type="subunit">
    <text evidence="5 10">Heterodimer of LeuC and LeuD.</text>
</comment>
<evidence type="ECO:0000256" key="1">
    <source>
        <dbReference type="ARBA" id="ARBA00000491"/>
    </source>
</evidence>
<dbReference type="GO" id="GO:0009316">
    <property type="term" value="C:3-isopropylmalate dehydratase complex"/>
    <property type="evidence" value="ECO:0007669"/>
    <property type="project" value="InterPro"/>
</dbReference>
<protein>
    <recommendedName>
        <fullName evidence="10">3-isopropylmalate dehydratase small subunit</fullName>
        <ecNumber evidence="10">4.2.1.33</ecNumber>
    </recommendedName>
    <alternativeName>
        <fullName evidence="10">Alpha-IPM isomerase</fullName>
        <shortName evidence="10">IPMI</shortName>
    </alternativeName>
    <alternativeName>
        <fullName evidence="10">Isopropylmalate isomerase</fullName>
    </alternativeName>
</protein>
<keyword evidence="9 10" id="KW-0100">Branched-chain amino acid biosynthesis</keyword>
<dbReference type="PANTHER" id="PTHR43345:SF5">
    <property type="entry name" value="3-ISOPROPYLMALATE DEHYDRATASE SMALL SUBUNIT"/>
    <property type="match status" value="1"/>
</dbReference>
<dbReference type="InterPro" id="IPR050075">
    <property type="entry name" value="LeuD"/>
</dbReference>
<keyword evidence="6 10" id="KW-0432">Leucine biosynthesis</keyword>
<organism evidence="12 13">
    <name type="scientific">Pseudomonas palleroniana</name>
    <dbReference type="NCBI Taxonomy" id="191390"/>
    <lineage>
        <taxon>Bacteria</taxon>
        <taxon>Pseudomonadati</taxon>
        <taxon>Pseudomonadota</taxon>
        <taxon>Gammaproteobacteria</taxon>
        <taxon>Pseudomonadales</taxon>
        <taxon>Pseudomonadaceae</taxon>
        <taxon>Pseudomonas</taxon>
    </lineage>
</organism>
<dbReference type="InterPro" id="IPR000573">
    <property type="entry name" value="AconitaseA/IPMdHydase_ssu_swvl"/>
</dbReference>
<evidence type="ECO:0000256" key="4">
    <source>
        <dbReference type="ARBA" id="ARBA00009845"/>
    </source>
</evidence>
<evidence type="ECO:0000256" key="3">
    <source>
        <dbReference type="ARBA" id="ARBA00004729"/>
    </source>
</evidence>
<dbReference type="NCBIfam" id="TIGR00171">
    <property type="entry name" value="leuD"/>
    <property type="match status" value="1"/>
</dbReference>
<dbReference type="Proteomes" id="UP000067111">
    <property type="component" value="Unassembled WGS sequence"/>
</dbReference>
<evidence type="ECO:0000256" key="5">
    <source>
        <dbReference type="ARBA" id="ARBA00011271"/>
    </source>
</evidence>
<dbReference type="NCBIfam" id="NF002458">
    <property type="entry name" value="PRK01641.1"/>
    <property type="match status" value="1"/>
</dbReference>
<dbReference type="UniPathway" id="UPA00048">
    <property type="reaction ID" value="UER00071"/>
</dbReference>
<dbReference type="GeneID" id="97922574"/>
<dbReference type="InterPro" id="IPR033940">
    <property type="entry name" value="IPMI_Swivel"/>
</dbReference>
<dbReference type="PANTHER" id="PTHR43345">
    <property type="entry name" value="3-ISOPROPYLMALATE DEHYDRATASE SMALL SUBUNIT 2-RELATED-RELATED"/>
    <property type="match status" value="1"/>
</dbReference>
<name>A0A109FPD5_9PSED</name>
<evidence type="ECO:0000259" key="11">
    <source>
        <dbReference type="Pfam" id="PF00694"/>
    </source>
</evidence>
<evidence type="ECO:0000256" key="8">
    <source>
        <dbReference type="ARBA" id="ARBA00023239"/>
    </source>
</evidence>
<dbReference type="AlphaFoldDB" id="A0A109FPD5"/>
<gene>
    <name evidence="10" type="primary">leuD</name>
    <name evidence="12" type="ORF">AWV77_25800</name>
</gene>
<dbReference type="EMBL" id="LRMR01000039">
    <property type="protein sequence ID" value="KWU48025.1"/>
    <property type="molecule type" value="Genomic_DNA"/>
</dbReference>
<evidence type="ECO:0000256" key="6">
    <source>
        <dbReference type="ARBA" id="ARBA00022430"/>
    </source>
</evidence>
<dbReference type="OrthoDB" id="9777465at2"/>
<comment type="caution">
    <text evidence="12">The sequence shown here is derived from an EMBL/GenBank/DDBJ whole genome shotgun (WGS) entry which is preliminary data.</text>
</comment>
<evidence type="ECO:0000313" key="13">
    <source>
        <dbReference type="Proteomes" id="UP000067111"/>
    </source>
</evidence>
<reference evidence="13" key="1">
    <citation type="submission" date="2016-01" db="EMBL/GenBank/DDBJ databases">
        <authorList>
            <person name="Gamez R.M."/>
            <person name="Rodriguez F."/>
            <person name="Bernal J.F."/>
            <person name="Agarwala R."/>
            <person name="Landsman D."/>
            <person name="Marino-Ramirez L."/>
        </authorList>
    </citation>
    <scope>NUCLEOTIDE SEQUENCE [LARGE SCALE GENOMIC DNA]</scope>
    <source>
        <strain evidence="13">Ps006</strain>
    </source>
</reference>
<accession>A0A109FPD5</accession>
<dbReference type="CDD" id="cd01577">
    <property type="entry name" value="IPMI_Swivel"/>
    <property type="match status" value="1"/>
</dbReference>
<dbReference type="InterPro" id="IPR015928">
    <property type="entry name" value="Aconitase/3IPM_dehydase_swvl"/>
</dbReference>
<dbReference type="EC" id="4.2.1.33" evidence="10"/>
<comment type="similarity">
    <text evidence="4 10">Belongs to the LeuD family. LeuD type 1 subfamily.</text>
</comment>
<dbReference type="GO" id="GO:0009098">
    <property type="term" value="P:L-leucine biosynthetic process"/>
    <property type="evidence" value="ECO:0007669"/>
    <property type="project" value="UniProtKB-UniRule"/>
</dbReference>
<evidence type="ECO:0000256" key="9">
    <source>
        <dbReference type="ARBA" id="ARBA00023304"/>
    </source>
</evidence>
<dbReference type="Pfam" id="PF00694">
    <property type="entry name" value="Aconitase_C"/>
    <property type="match status" value="1"/>
</dbReference>
<dbReference type="InterPro" id="IPR004431">
    <property type="entry name" value="3-IsopropMal_deHydase_ssu"/>
</dbReference>
<dbReference type="Gene3D" id="3.20.19.10">
    <property type="entry name" value="Aconitase, domain 4"/>
    <property type="match status" value="1"/>
</dbReference>
<proteinExistence type="inferred from homology"/>
<keyword evidence="8 10" id="KW-0456">Lyase</keyword>
<dbReference type="GO" id="GO:0003861">
    <property type="term" value="F:3-isopropylmalate dehydratase activity"/>
    <property type="evidence" value="ECO:0007669"/>
    <property type="project" value="UniProtKB-UniRule"/>
</dbReference>
<comment type="function">
    <text evidence="2 10">Catalyzes the isomerization between 2-isopropylmalate and 3-isopropylmalate, via the formation of 2-isopropylmaleate.</text>
</comment>
<dbReference type="RefSeq" id="WP_060756985.1">
    <property type="nucleotide sequence ID" value="NZ_CP087111.1"/>
</dbReference>
<dbReference type="HAMAP" id="MF_01031">
    <property type="entry name" value="LeuD_type1"/>
    <property type="match status" value="1"/>
</dbReference>